<reference evidence="2 3" key="1">
    <citation type="submission" date="2023-09" db="EMBL/GenBank/DDBJ databases">
        <authorList>
            <person name="Rey-Velasco X."/>
        </authorList>
    </citation>
    <scope>NUCLEOTIDE SEQUENCE [LARGE SCALE GENOMIC DNA]</scope>
    <source>
        <strain evidence="2 3">F117</strain>
    </source>
</reference>
<keyword evidence="3" id="KW-1185">Reference proteome</keyword>
<dbReference type="EMBL" id="JAVRHK010000003">
    <property type="protein sequence ID" value="MDT0676107.1"/>
    <property type="molecule type" value="Genomic_DNA"/>
</dbReference>
<accession>A0ABU3D3J5</accession>
<dbReference type="RefSeq" id="WP_311502498.1">
    <property type="nucleotide sequence ID" value="NZ_JAVRHK010000003.1"/>
</dbReference>
<comment type="caution">
    <text evidence="2">The sequence shown here is derived from an EMBL/GenBank/DDBJ whole genome shotgun (WGS) entry which is preliminary data.</text>
</comment>
<dbReference type="Pfam" id="PF13648">
    <property type="entry name" value="Lipocalin_4"/>
    <property type="match status" value="1"/>
</dbReference>
<dbReference type="PROSITE" id="PS51257">
    <property type="entry name" value="PROKAR_LIPOPROTEIN"/>
    <property type="match status" value="1"/>
</dbReference>
<evidence type="ECO:0000259" key="1">
    <source>
        <dbReference type="Pfam" id="PF13648"/>
    </source>
</evidence>
<dbReference type="Proteomes" id="UP001262582">
    <property type="component" value="Unassembled WGS sequence"/>
</dbReference>
<protein>
    <recommendedName>
        <fullName evidence="1">Lipocalin-like domain-containing protein</fullName>
    </recommendedName>
</protein>
<evidence type="ECO:0000313" key="3">
    <source>
        <dbReference type="Proteomes" id="UP001262582"/>
    </source>
</evidence>
<name>A0ABU3D3J5_9FLAO</name>
<evidence type="ECO:0000313" key="2">
    <source>
        <dbReference type="EMBL" id="MDT0676107.1"/>
    </source>
</evidence>
<sequence>MKNFLLIFLPAIILLSCEKPNPGAQLKHLNGYWEIDRVEFSEDSVKDYSMSPYVDFLHLKDKRGFRKKVQPHFDGSFTNAGQTEEITAKTENDSLRLYYKTPYSSWKETVITAEAGKLSLINANGVIYHYNKYEPIDVTADEKEE</sequence>
<feature type="domain" description="Lipocalin-like" evidence="1">
    <location>
        <begin position="29"/>
        <end position="120"/>
    </location>
</feature>
<organism evidence="2 3">
    <name type="scientific">Autumnicola musiva</name>
    <dbReference type="NCBI Taxonomy" id="3075589"/>
    <lineage>
        <taxon>Bacteria</taxon>
        <taxon>Pseudomonadati</taxon>
        <taxon>Bacteroidota</taxon>
        <taxon>Flavobacteriia</taxon>
        <taxon>Flavobacteriales</taxon>
        <taxon>Flavobacteriaceae</taxon>
        <taxon>Autumnicola</taxon>
    </lineage>
</organism>
<gene>
    <name evidence="2" type="ORF">RM539_05870</name>
</gene>
<proteinExistence type="predicted"/>
<dbReference type="InterPro" id="IPR024311">
    <property type="entry name" value="Lipocalin-like"/>
</dbReference>